<feature type="compositionally biased region" description="Basic and acidic residues" evidence="5">
    <location>
        <begin position="477"/>
        <end position="496"/>
    </location>
</feature>
<dbReference type="Pfam" id="PF05462">
    <property type="entry name" value="Dicty_CAR"/>
    <property type="match status" value="1"/>
</dbReference>
<dbReference type="Gene3D" id="1.20.1070.10">
    <property type="entry name" value="Rhodopsin 7-helix transmembrane proteins"/>
    <property type="match status" value="1"/>
</dbReference>
<feature type="transmembrane region" description="Helical" evidence="6">
    <location>
        <begin position="12"/>
        <end position="36"/>
    </location>
</feature>
<keyword evidence="3 6" id="KW-1133">Transmembrane helix</keyword>
<evidence type="ECO:0000256" key="4">
    <source>
        <dbReference type="ARBA" id="ARBA00023136"/>
    </source>
</evidence>
<feature type="transmembrane region" description="Helical" evidence="6">
    <location>
        <begin position="350"/>
        <end position="369"/>
    </location>
</feature>
<proteinExistence type="predicted"/>
<dbReference type="AlphaFoldDB" id="A0AAN6WUY1"/>
<dbReference type="PANTHER" id="PTHR23112">
    <property type="entry name" value="G PROTEIN-COUPLED RECEPTOR 157-RELATED"/>
    <property type="match status" value="1"/>
</dbReference>
<keyword evidence="9" id="KW-1185">Reference proteome</keyword>
<evidence type="ECO:0000256" key="6">
    <source>
        <dbReference type="SAM" id="Phobius"/>
    </source>
</evidence>
<protein>
    <recommendedName>
        <fullName evidence="7">G-protein coupled receptors family 2 profile 2 domain-containing protein</fullName>
    </recommendedName>
</protein>
<organism evidence="8 9">
    <name type="scientific">Podospora australis</name>
    <dbReference type="NCBI Taxonomy" id="1536484"/>
    <lineage>
        <taxon>Eukaryota</taxon>
        <taxon>Fungi</taxon>
        <taxon>Dikarya</taxon>
        <taxon>Ascomycota</taxon>
        <taxon>Pezizomycotina</taxon>
        <taxon>Sordariomycetes</taxon>
        <taxon>Sordariomycetidae</taxon>
        <taxon>Sordariales</taxon>
        <taxon>Podosporaceae</taxon>
        <taxon>Podospora</taxon>
    </lineage>
</organism>
<gene>
    <name evidence="8" type="ORF">QBC35DRAFT_219599</name>
</gene>
<sequence>MNGLTDREGDDIIAIERGCSAISLVGCVFVLVTFSFSDAFRQRAINRMVFYATFGNMLTNVATLMTRSYTHDVDSFGCQLQGFLIQVFLQGDAYWALAMAVNVWLTFYHKYDARMLRRMEIPYFLLCYGMPFIPGFTFLFVSTPDKGRPYGNAILWCWLRPSWEIYRIVLFYGPVWVAIVVTMAIYTRCGREIYMKRRKMLNFSSTGTGTGTGTVTGTVVGNDAFSPTANEFSSAFNYKTTEVVQTTEFIRAPLPIATANAISGPGPARDPNVSYSVTISADTNANNQRDSFEDDIEAQVESPTASTSTSSNIQNQKHNRATSTAINTTQISSSPNFHARRRNFETNNATWSYFKCAILFFSVLLITWIPSSANRVYSMIHGGAISKPLFFASAFVLPLQGFWNAIIYIVTSWAACKSFATTILLSLPPSCRSRTISIVEITDHGHKQSVHHTLRRDGMGRPSGGVGKWVGHHSSKNTKEETTSMEDLTREGRSNIDRVSPSPL</sequence>
<dbReference type="PANTHER" id="PTHR23112:SF22">
    <property type="entry name" value="G-PROTEIN COUPLED RECEPTOR"/>
    <property type="match status" value="1"/>
</dbReference>
<reference evidence="8" key="1">
    <citation type="journal article" date="2023" name="Mol. Phylogenet. Evol.">
        <title>Genome-scale phylogeny and comparative genomics of the fungal order Sordariales.</title>
        <authorList>
            <person name="Hensen N."/>
            <person name="Bonometti L."/>
            <person name="Westerberg I."/>
            <person name="Brannstrom I.O."/>
            <person name="Guillou S."/>
            <person name="Cros-Aarteil S."/>
            <person name="Calhoun S."/>
            <person name="Haridas S."/>
            <person name="Kuo A."/>
            <person name="Mondo S."/>
            <person name="Pangilinan J."/>
            <person name="Riley R."/>
            <person name="LaButti K."/>
            <person name="Andreopoulos B."/>
            <person name="Lipzen A."/>
            <person name="Chen C."/>
            <person name="Yan M."/>
            <person name="Daum C."/>
            <person name="Ng V."/>
            <person name="Clum A."/>
            <person name="Steindorff A."/>
            <person name="Ohm R.A."/>
            <person name="Martin F."/>
            <person name="Silar P."/>
            <person name="Natvig D.O."/>
            <person name="Lalanne C."/>
            <person name="Gautier V."/>
            <person name="Ament-Velasquez S.L."/>
            <person name="Kruys A."/>
            <person name="Hutchinson M.I."/>
            <person name="Powell A.J."/>
            <person name="Barry K."/>
            <person name="Miller A.N."/>
            <person name="Grigoriev I.V."/>
            <person name="Debuchy R."/>
            <person name="Gladieux P."/>
            <person name="Hiltunen Thoren M."/>
            <person name="Johannesson H."/>
        </authorList>
    </citation>
    <scope>NUCLEOTIDE SEQUENCE</scope>
    <source>
        <strain evidence="8">PSN309</strain>
    </source>
</reference>
<evidence type="ECO:0000256" key="3">
    <source>
        <dbReference type="ARBA" id="ARBA00022989"/>
    </source>
</evidence>
<name>A0AAN6WUY1_9PEZI</name>
<reference evidence="8" key="2">
    <citation type="submission" date="2023-05" db="EMBL/GenBank/DDBJ databases">
        <authorList>
            <consortium name="Lawrence Berkeley National Laboratory"/>
            <person name="Steindorff A."/>
            <person name="Hensen N."/>
            <person name="Bonometti L."/>
            <person name="Westerberg I."/>
            <person name="Brannstrom I.O."/>
            <person name="Guillou S."/>
            <person name="Cros-Aarteil S."/>
            <person name="Calhoun S."/>
            <person name="Haridas S."/>
            <person name="Kuo A."/>
            <person name="Mondo S."/>
            <person name="Pangilinan J."/>
            <person name="Riley R."/>
            <person name="Labutti K."/>
            <person name="Andreopoulos B."/>
            <person name="Lipzen A."/>
            <person name="Chen C."/>
            <person name="Yanf M."/>
            <person name="Daum C."/>
            <person name="Ng V."/>
            <person name="Clum A."/>
            <person name="Ohm R."/>
            <person name="Martin F."/>
            <person name="Silar P."/>
            <person name="Natvig D."/>
            <person name="Lalanne C."/>
            <person name="Gautier V."/>
            <person name="Ament-Velasquez S.L."/>
            <person name="Kruys A."/>
            <person name="Hutchinson M.I."/>
            <person name="Powell A.J."/>
            <person name="Barry K."/>
            <person name="Miller A.N."/>
            <person name="Grigoriev I.V."/>
            <person name="Debuchy R."/>
            <person name="Gladieux P."/>
            <person name="Thoren M.H."/>
            <person name="Johannesson H."/>
        </authorList>
    </citation>
    <scope>NUCLEOTIDE SEQUENCE</scope>
    <source>
        <strain evidence="8">PSN309</strain>
    </source>
</reference>
<evidence type="ECO:0000256" key="5">
    <source>
        <dbReference type="SAM" id="MobiDB-lite"/>
    </source>
</evidence>
<dbReference type="SUPFAM" id="SSF81321">
    <property type="entry name" value="Family A G protein-coupled receptor-like"/>
    <property type="match status" value="1"/>
</dbReference>
<dbReference type="GO" id="GO:0005886">
    <property type="term" value="C:plasma membrane"/>
    <property type="evidence" value="ECO:0007669"/>
    <property type="project" value="TreeGrafter"/>
</dbReference>
<evidence type="ECO:0000256" key="2">
    <source>
        <dbReference type="ARBA" id="ARBA00022692"/>
    </source>
</evidence>
<feature type="transmembrane region" description="Helical" evidence="6">
    <location>
        <begin position="123"/>
        <end position="141"/>
    </location>
</feature>
<dbReference type="GO" id="GO:0007189">
    <property type="term" value="P:adenylate cyclase-activating G protein-coupled receptor signaling pathway"/>
    <property type="evidence" value="ECO:0007669"/>
    <property type="project" value="TreeGrafter"/>
</dbReference>
<evidence type="ECO:0000313" key="8">
    <source>
        <dbReference type="EMBL" id="KAK4187760.1"/>
    </source>
</evidence>
<feature type="region of interest" description="Disordered" evidence="5">
    <location>
        <begin position="293"/>
        <end position="326"/>
    </location>
</feature>
<dbReference type="PROSITE" id="PS50261">
    <property type="entry name" value="G_PROTEIN_RECEP_F2_4"/>
    <property type="match status" value="1"/>
</dbReference>
<evidence type="ECO:0000259" key="7">
    <source>
        <dbReference type="PROSITE" id="PS50261"/>
    </source>
</evidence>
<accession>A0AAN6WUY1</accession>
<feature type="transmembrane region" description="Helical" evidence="6">
    <location>
        <begin position="389"/>
        <end position="410"/>
    </location>
</feature>
<dbReference type="EMBL" id="MU864397">
    <property type="protein sequence ID" value="KAK4187760.1"/>
    <property type="molecule type" value="Genomic_DNA"/>
</dbReference>
<feature type="region of interest" description="Disordered" evidence="5">
    <location>
        <begin position="450"/>
        <end position="504"/>
    </location>
</feature>
<feature type="compositionally biased region" description="Polar residues" evidence="5">
    <location>
        <begin position="301"/>
        <end position="326"/>
    </location>
</feature>
<comment type="caution">
    <text evidence="8">The sequence shown here is derived from an EMBL/GenBank/DDBJ whole genome shotgun (WGS) entry which is preliminary data.</text>
</comment>
<feature type="transmembrane region" description="Helical" evidence="6">
    <location>
        <begin position="93"/>
        <end position="111"/>
    </location>
</feature>
<dbReference type="GO" id="GO:0004930">
    <property type="term" value="F:G protein-coupled receptor activity"/>
    <property type="evidence" value="ECO:0007669"/>
    <property type="project" value="TreeGrafter"/>
</dbReference>
<dbReference type="Proteomes" id="UP001302126">
    <property type="component" value="Unassembled WGS sequence"/>
</dbReference>
<dbReference type="InterPro" id="IPR017981">
    <property type="entry name" value="GPCR_2-like_7TM"/>
</dbReference>
<keyword evidence="2 6" id="KW-0812">Transmembrane</keyword>
<feature type="transmembrane region" description="Helical" evidence="6">
    <location>
        <begin position="48"/>
        <end position="66"/>
    </location>
</feature>
<feature type="transmembrane region" description="Helical" evidence="6">
    <location>
        <begin position="165"/>
        <end position="189"/>
    </location>
</feature>
<keyword evidence="4 6" id="KW-0472">Membrane</keyword>
<dbReference type="GO" id="GO:0007166">
    <property type="term" value="P:cell surface receptor signaling pathway"/>
    <property type="evidence" value="ECO:0007669"/>
    <property type="project" value="InterPro"/>
</dbReference>
<evidence type="ECO:0000256" key="1">
    <source>
        <dbReference type="ARBA" id="ARBA00004141"/>
    </source>
</evidence>
<comment type="subcellular location">
    <subcellularLocation>
        <location evidence="1">Membrane</location>
        <topology evidence="1">Multi-pass membrane protein</topology>
    </subcellularLocation>
</comment>
<evidence type="ECO:0000313" key="9">
    <source>
        <dbReference type="Proteomes" id="UP001302126"/>
    </source>
</evidence>
<feature type="domain" description="G-protein coupled receptors family 2 profile 2" evidence="7">
    <location>
        <begin position="12"/>
        <end position="198"/>
    </location>
</feature>